<dbReference type="InterPro" id="IPR000073">
    <property type="entry name" value="AB_hydrolase_1"/>
</dbReference>
<dbReference type="EMBL" id="LN736363">
    <property type="protein sequence ID" value="CEP62171.1"/>
    <property type="molecule type" value="Genomic_DNA"/>
</dbReference>
<dbReference type="GO" id="GO:0004623">
    <property type="term" value="F:phospholipase A2 activity"/>
    <property type="evidence" value="ECO:0007669"/>
    <property type="project" value="TreeGrafter"/>
</dbReference>
<dbReference type="STRING" id="1245769.A0A0C7MWX7"/>
<dbReference type="SUPFAM" id="SSF53474">
    <property type="entry name" value="alpha/beta-Hydrolases"/>
    <property type="match status" value="1"/>
</dbReference>
<dbReference type="GO" id="GO:0035965">
    <property type="term" value="P:cardiolipin acyl-chain remodeling"/>
    <property type="evidence" value="ECO:0007669"/>
    <property type="project" value="TreeGrafter"/>
</dbReference>
<dbReference type="Pfam" id="PF00561">
    <property type="entry name" value="Abhydrolase_1"/>
    <property type="match status" value="1"/>
</dbReference>
<dbReference type="AlphaFoldDB" id="A0A0C7MWX7"/>
<accession>A0A0C7MWX7</accession>
<proteinExistence type="predicted"/>
<dbReference type="InterPro" id="IPR029058">
    <property type="entry name" value="AB_hydrolase_fold"/>
</dbReference>
<reference evidence="2 3" key="1">
    <citation type="submission" date="2014-12" db="EMBL/GenBank/DDBJ databases">
        <authorList>
            <person name="Neuveglise Cecile"/>
        </authorList>
    </citation>
    <scope>NUCLEOTIDE SEQUENCE [LARGE SCALE GENOMIC DNA]</scope>
    <source>
        <strain evidence="2 3">CBS 12615</strain>
    </source>
</reference>
<dbReference type="PANTHER" id="PTHR42886:SF23">
    <property type="entry name" value="1-ACYLGLYCEROL-3-PHOSPHATE O-ACYLTRANSFERASE ICT1-RELATED"/>
    <property type="match status" value="1"/>
</dbReference>
<dbReference type="GO" id="GO:0042171">
    <property type="term" value="F:lysophosphatidic acid acyltransferase activity"/>
    <property type="evidence" value="ECO:0007669"/>
    <property type="project" value="TreeGrafter"/>
</dbReference>
<evidence type="ECO:0000259" key="1">
    <source>
        <dbReference type="Pfam" id="PF00561"/>
    </source>
</evidence>
<dbReference type="GO" id="GO:0055088">
    <property type="term" value="P:lipid homeostasis"/>
    <property type="evidence" value="ECO:0007669"/>
    <property type="project" value="TreeGrafter"/>
</dbReference>
<protein>
    <submittedName>
        <fullName evidence="2">LALA0S04e09450g1_1</fullName>
    </submittedName>
</protein>
<dbReference type="OrthoDB" id="7457040at2759"/>
<keyword evidence="3" id="KW-1185">Reference proteome</keyword>
<sequence length="437" mass="49387">MSEGSQTTDNDLRTFSKDELAQLQQLYGWKESFKTWRKGSDGRSNEKRLLSLLDFFPDGDDTRKCSIIDVDIGNKEHIHEFQIENTQKTNREYGKDMVIMHGYGAALGLFVRNFDGLSQVPGLTLHAIDMLGYGLSSRPKFPGTGFRSSYLKRGDISAKEVREAEDFFVDSLERWRQKKQLERFVLVSHSLGGYLGCCYALKYPERVEKLVLVSPVGVETSIFDLTRTHTNQHVHATELGPDVSKEISADKANATTDRPVKTSSSFHVPDEAGNVEHVPNLPRIFSFMWSCNISPFGVLRSLGPMGALMSSRWSFRRFAHLQDPKELFTFHDYFYSVFSGAGSGEYALTRILAPGVLARLPLLSRVPENIKCDSFWMYGSNDWMSKEAGQVMVRKINENTSGIKADYSVVSNAGHHLYLDNPTEFNSKVLKFLKLES</sequence>
<gene>
    <name evidence="2" type="ORF">LALA0_S04e09450g</name>
</gene>
<evidence type="ECO:0000313" key="3">
    <source>
        <dbReference type="Proteomes" id="UP000054304"/>
    </source>
</evidence>
<dbReference type="HOGENOM" id="CLU_017361_3_1_1"/>
<evidence type="ECO:0000313" key="2">
    <source>
        <dbReference type="EMBL" id="CEP62171.1"/>
    </source>
</evidence>
<dbReference type="GeneID" id="34685626"/>
<name>A0A0C7MWX7_9SACH</name>
<dbReference type="Gene3D" id="3.40.50.1820">
    <property type="entry name" value="alpha/beta hydrolase"/>
    <property type="match status" value="1"/>
</dbReference>
<feature type="domain" description="AB hydrolase-1" evidence="1">
    <location>
        <begin position="97"/>
        <end position="215"/>
    </location>
</feature>
<organism evidence="2 3">
    <name type="scientific">Lachancea lanzarotensis</name>
    <dbReference type="NCBI Taxonomy" id="1245769"/>
    <lineage>
        <taxon>Eukaryota</taxon>
        <taxon>Fungi</taxon>
        <taxon>Dikarya</taxon>
        <taxon>Ascomycota</taxon>
        <taxon>Saccharomycotina</taxon>
        <taxon>Saccharomycetes</taxon>
        <taxon>Saccharomycetales</taxon>
        <taxon>Saccharomycetaceae</taxon>
        <taxon>Lachancea</taxon>
    </lineage>
</organism>
<dbReference type="Proteomes" id="UP000054304">
    <property type="component" value="Unassembled WGS sequence"/>
</dbReference>
<dbReference type="GO" id="GO:0005743">
    <property type="term" value="C:mitochondrial inner membrane"/>
    <property type="evidence" value="ECO:0007669"/>
    <property type="project" value="TreeGrafter"/>
</dbReference>
<dbReference type="PANTHER" id="PTHR42886">
    <property type="entry name" value="RE40534P-RELATED"/>
    <property type="match status" value="1"/>
</dbReference>
<dbReference type="GO" id="GO:0006654">
    <property type="term" value="P:phosphatidic acid biosynthetic process"/>
    <property type="evidence" value="ECO:0007669"/>
    <property type="project" value="TreeGrafter"/>
</dbReference>
<dbReference type="RefSeq" id="XP_022628401.1">
    <property type="nucleotide sequence ID" value="XM_022772992.1"/>
</dbReference>